<dbReference type="GO" id="GO:0015513">
    <property type="term" value="F:high-affinity secondary active nitrite transmembrane transporter activity"/>
    <property type="evidence" value="ECO:0007669"/>
    <property type="project" value="TreeGrafter"/>
</dbReference>
<dbReference type="HOGENOM" id="CLU_036896_1_1_9"/>
<dbReference type="GO" id="GO:0015707">
    <property type="term" value="P:nitrite transport"/>
    <property type="evidence" value="ECO:0007669"/>
    <property type="project" value="TreeGrafter"/>
</dbReference>
<evidence type="ECO:0000256" key="6">
    <source>
        <dbReference type="SAM" id="Phobius"/>
    </source>
</evidence>
<evidence type="ECO:0000256" key="3">
    <source>
        <dbReference type="ARBA" id="ARBA00022989"/>
    </source>
</evidence>
<reference evidence="7 8" key="1">
    <citation type="submission" date="2009-04" db="EMBL/GenBank/DDBJ databases">
        <authorList>
            <person name="Qin X."/>
            <person name="Bachman B."/>
            <person name="Battles P."/>
            <person name="Bell A."/>
            <person name="Bess C."/>
            <person name="Bickham C."/>
            <person name="Chaboub L."/>
            <person name="Chen D."/>
            <person name="Coyle M."/>
            <person name="Deiros D.R."/>
            <person name="Dinh H."/>
            <person name="Forbes L."/>
            <person name="Fowler G."/>
            <person name="Francisco L."/>
            <person name="Fu Q."/>
            <person name="Gubbala S."/>
            <person name="Hale W."/>
            <person name="Han Y."/>
            <person name="Hemphill L."/>
            <person name="Highlander S.K."/>
            <person name="Hirani K."/>
            <person name="Hogues M."/>
            <person name="Jackson L."/>
            <person name="Jakkamsetti A."/>
            <person name="Javaid M."/>
            <person name="Jiang H."/>
            <person name="Korchina V."/>
            <person name="Kovar C."/>
            <person name="Lara F."/>
            <person name="Lee S."/>
            <person name="Mata R."/>
            <person name="Mathew T."/>
            <person name="Moen C."/>
            <person name="Morales K."/>
            <person name="Munidasa M."/>
            <person name="Nazareth L."/>
            <person name="Ngo R."/>
            <person name="Nguyen L."/>
            <person name="Okwuonu G."/>
            <person name="Ongeri F."/>
            <person name="Patil S."/>
            <person name="Petrosino J."/>
            <person name="Pham C."/>
            <person name="Pham P."/>
            <person name="Pu L.-L."/>
            <person name="Puazo M."/>
            <person name="Raj R."/>
            <person name="Reid J."/>
            <person name="Rouhana J."/>
            <person name="Saada N."/>
            <person name="Shang Y."/>
            <person name="Simmons D."/>
            <person name="Thornton R."/>
            <person name="Warren J."/>
            <person name="Weissenberger G."/>
            <person name="Zhang J."/>
            <person name="Zhang L."/>
            <person name="Zhou C."/>
            <person name="Zhu D."/>
            <person name="Muzny D."/>
            <person name="Worley K."/>
            <person name="Gibbs R."/>
        </authorList>
    </citation>
    <scope>NUCLEOTIDE SEQUENCE [LARGE SCALE GENOMIC DNA]</scope>
    <source>
        <strain evidence="7 8">ATCC 19254</strain>
    </source>
</reference>
<feature type="transmembrane region" description="Helical" evidence="6">
    <location>
        <begin position="189"/>
        <end position="210"/>
    </location>
</feature>
<comment type="caution">
    <text evidence="7">The sequence shown here is derived from an EMBL/GenBank/DDBJ whole genome shotgun (WGS) entry which is preliminary data.</text>
</comment>
<feature type="transmembrane region" description="Helical" evidence="6">
    <location>
        <begin position="105"/>
        <end position="127"/>
    </location>
</feature>
<dbReference type="InterPro" id="IPR000292">
    <property type="entry name" value="For/NO2_transpt"/>
</dbReference>
<evidence type="ECO:0000313" key="7">
    <source>
        <dbReference type="EMBL" id="EEJ42563.1"/>
    </source>
</evidence>
<gene>
    <name evidence="7" type="primary">fnt</name>
    <name evidence="7" type="ORF">HMPREF0555_0850</name>
</gene>
<accession>C2KJN4</accession>
<dbReference type="PANTHER" id="PTHR30520:SF6">
    <property type="entry name" value="FORMATE_NITRATE FAMILY TRANSPORTER (EUROFUNG)"/>
    <property type="match status" value="1"/>
</dbReference>
<evidence type="ECO:0000256" key="2">
    <source>
        <dbReference type="ARBA" id="ARBA00022692"/>
    </source>
</evidence>
<dbReference type="AlphaFoldDB" id="C2KJN4"/>
<dbReference type="Proteomes" id="UP000004283">
    <property type="component" value="Unassembled WGS sequence"/>
</dbReference>
<feature type="transmembrane region" description="Helical" evidence="6">
    <location>
        <begin position="29"/>
        <end position="51"/>
    </location>
</feature>
<comment type="similarity">
    <text evidence="5">Belongs to the FNT transporter (TC 1.A.16) family.</text>
</comment>
<feature type="transmembrane region" description="Helical" evidence="6">
    <location>
        <begin position="157"/>
        <end position="177"/>
    </location>
</feature>
<keyword evidence="4 6" id="KW-0472">Membrane</keyword>
<feature type="transmembrane region" description="Helical" evidence="6">
    <location>
        <begin position="230"/>
        <end position="250"/>
    </location>
</feature>
<dbReference type="PANTHER" id="PTHR30520">
    <property type="entry name" value="FORMATE TRANSPORTER-RELATED"/>
    <property type="match status" value="1"/>
</dbReference>
<dbReference type="Gene3D" id="1.20.1080.10">
    <property type="entry name" value="Glycerol uptake facilitator protein"/>
    <property type="match status" value="1"/>
</dbReference>
<feature type="transmembrane region" description="Helical" evidence="6">
    <location>
        <begin position="63"/>
        <end position="84"/>
    </location>
</feature>
<evidence type="ECO:0000313" key="8">
    <source>
        <dbReference type="Proteomes" id="UP000004283"/>
    </source>
</evidence>
<dbReference type="Pfam" id="PF01226">
    <property type="entry name" value="Form_Nir_trans"/>
    <property type="match status" value="1"/>
</dbReference>
<name>C2KJN4_LEUMC</name>
<comment type="subcellular location">
    <subcellularLocation>
        <location evidence="1">Membrane</location>
        <topology evidence="1">Multi-pass membrane protein</topology>
    </subcellularLocation>
</comment>
<evidence type="ECO:0000256" key="1">
    <source>
        <dbReference type="ARBA" id="ARBA00004141"/>
    </source>
</evidence>
<dbReference type="InterPro" id="IPR023271">
    <property type="entry name" value="Aquaporin-like"/>
</dbReference>
<organism evidence="7 8">
    <name type="scientific">Leuconostoc mesenteroides subsp. cremoris ATCC 19254</name>
    <dbReference type="NCBI Taxonomy" id="586220"/>
    <lineage>
        <taxon>Bacteria</taxon>
        <taxon>Bacillati</taxon>
        <taxon>Bacillota</taxon>
        <taxon>Bacilli</taxon>
        <taxon>Lactobacillales</taxon>
        <taxon>Lactobacillaceae</taxon>
        <taxon>Leuconostoc</taxon>
    </lineage>
</organism>
<dbReference type="GO" id="GO:0005886">
    <property type="term" value="C:plasma membrane"/>
    <property type="evidence" value="ECO:0007669"/>
    <property type="project" value="TreeGrafter"/>
</dbReference>
<sequence length="256" mass="27675">MNMHTNDEMQALLVDTARRKVGYPLRKKVTLGILGGVAISLGFLAAIRAMAPLTALQSPVVSLVGASLFPVGLIMIVFTGQELATGNMFVLGYGALNRNLGWLRYFFEVILITLLNGLGAILLAYIFGHYLGLTKVDVYGKQVATMAMSKVTPSVPMIFFSAIGANWLVAIGVYLGMVAKDTIGKIVGMWFPVMIFVLIGFNHVIANFFLLPAAYFNGTITLVQMLHNLVPAFLGNTFGGLLLASSLYFTKDKNNA</sequence>
<keyword evidence="3 6" id="KW-1133">Transmembrane helix</keyword>
<protein>
    <submittedName>
        <fullName evidence="7">Formate/nitrite transporter</fullName>
    </submittedName>
</protein>
<dbReference type="EMBL" id="ACKV01000039">
    <property type="protein sequence ID" value="EEJ42563.1"/>
    <property type="molecule type" value="Genomic_DNA"/>
</dbReference>
<keyword evidence="2 6" id="KW-0812">Transmembrane</keyword>
<evidence type="ECO:0000256" key="5">
    <source>
        <dbReference type="ARBA" id="ARBA00049660"/>
    </source>
</evidence>
<proteinExistence type="inferred from homology"/>
<evidence type="ECO:0000256" key="4">
    <source>
        <dbReference type="ARBA" id="ARBA00023136"/>
    </source>
</evidence>